<dbReference type="HAMAP" id="MF_00598">
    <property type="entry name" value="Smg"/>
    <property type="match status" value="1"/>
</dbReference>
<organism evidence="1">
    <name type="scientific">mine drainage metagenome</name>
    <dbReference type="NCBI Taxonomy" id="410659"/>
    <lineage>
        <taxon>unclassified sequences</taxon>
        <taxon>metagenomes</taxon>
        <taxon>ecological metagenomes</taxon>
    </lineage>
</organism>
<reference evidence="1" key="1">
    <citation type="submission" date="2013-08" db="EMBL/GenBank/DDBJ databases">
        <authorList>
            <person name="Mendez C."/>
            <person name="Richter M."/>
            <person name="Ferrer M."/>
            <person name="Sanchez J."/>
        </authorList>
    </citation>
    <scope>NUCLEOTIDE SEQUENCE</scope>
</reference>
<dbReference type="InterPro" id="IPR007456">
    <property type="entry name" value="Smg"/>
</dbReference>
<dbReference type="PANTHER" id="PTHR38692:SF1">
    <property type="entry name" value="PROTEIN SMG"/>
    <property type="match status" value="1"/>
</dbReference>
<name>T1B786_9ZZZZ</name>
<dbReference type="PANTHER" id="PTHR38692">
    <property type="entry name" value="PROTEIN SMG"/>
    <property type="match status" value="1"/>
</dbReference>
<accession>T1B786</accession>
<evidence type="ECO:0000313" key="1">
    <source>
        <dbReference type="EMBL" id="EQD65732.1"/>
    </source>
</evidence>
<comment type="caution">
    <text evidence="1">The sequence shown here is derived from an EMBL/GenBank/DDBJ whole genome shotgun (WGS) entry which is preliminary data.</text>
</comment>
<proteinExistence type="inferred from homology"/>
<dbReference type="EMBL" id="AUZZ01001087">
    <property type="protein sequence ID" value="EQD65732.1"/>
    <property type="molecule type" value="Genomic_DNA"/>
</dbReference>
<sequence>MTTGCVLDVLIYVYDHYMMSDPDELPDRQQILSALARKGFTTGEVVRAMEWLSALAESSEWVSSISSAGPRHAVRVYADGELWRLSDECRAFLTRLDRDGVLSPEQRERVIECTLALDVEEPSLEQLKWVVLLALSVQPGQSDAFTRFEALMAGERGVARH</sequence>
<reference evidence="1" key="2">
    <citation type="journal article" date="2014" name="ISME J.">
        <title>Microbial stratification in low pH oxic and suboxic macroscopic growths along an acid mine drainage.</title>
        <authorList>
            <person name="Mendez-Garcia C."/>
            <person name="Mesa V."/>
            <person name="Sprenger R.R."/>
            <person name="Richter M."/>
            <person name="Diez M.S."/>
            <person name="Solano J."/>
            <person name="Bargiela R."/>
            <person name="Golyshina O.V."/>
            <person name="Manteca A."/>
            <person name="Ramos J.L."/>
            <person name="Gallego J.R."/>
            <person name="Llorente I."/>
            <person name="Martins Dos Santos V.A."/>
            <person name="Jensen O.N."/>
            <person name="Pelaez A.I."/>
            <person name="Sanchez J."/>
            <person name="Ferrer M."/>
        </authorList>
    </citation>
    <scope>NUCLEOTIDE SEQUENCE</scope>
</reference>
<gene>
    <name evidence="1" type="ORF">B2A_01475</name>
</gene>
<protein>
    <submittedName>
        <fullName evidence="1">Protein containing DUF494</fullName>
    </submittedName>
</protein>
<dbReference type="Pfam" id="PF04361">
    <property type="entry name" value="DUF494"/>
    <property type="match status" value="1"/>
</dbReference>
<dbReference type="AlphaFoldDB" id="T1B786"/>